<reference evidence="2" key="1">
    <citation type="submission" date="2020-04" db="EMBL/GenBank/DDBJ databases">
        <title>Nitratireductor sp. nov. isolated from mangrove soil.</title>
        <authorList>
            <person name="Ye Y."/>
        </authorList>
    </citation>
    <scope>NUCLEOTIDE SEQUENCE</scope>
    <source>
        <strain evidence="2">SY7</strain>
    </source>
</reference>
<sequence>MTALHHDPIPLAGHVRPRIVARVLRVVAERIVQLWRAWKNQREVIRLAEMTDAQLADIGLVRGDLHAAAQTPLGVDPTAYLGLVSASRSREIEDAARRAN</sequence>
<organism evidence="2 3">
    <name type="scientific">Nitratireductor mangrovi</name>
    <dbReference type="NCBI Taxonomy" id="2599600"/>
    <lineage>
        <taxon>Bacteria</taxon>
        <taxon>Pseudomonadati</taxon>
        <taxon>Pseudomonadota</taxon>
        <taxon>Alphaproteobacteria</taxon>
        <taxon>Hyphomicrobiales</taxon>
        <taxon>Phyllobacteriaceae</taxon>
        <taxon>Nitratireductor</taxon>
    </lineage>
</organism>
<evidence type="ECO:0000259" key="1">
    <source>
        <dbReference type="Pfam" id="PF06568"/>
    </source>
</evidence>
<proteinExistence type="predicted"/>
<dbReference type="EMBL" id="CP042301">
    <property type="protein sequence ID" value="QDZ02342.1"/>
    <property type="molecule type" value="Genomic_DNA"/>
</dbReference>
<dbReference type="Pfam" id="PF06568">
    <property type="entry name" value="YjiS-like"/>
    <property type="match status" value="1"/>
</dbReference>
<evidence type="ECO:0000313" key="2">
    <source>
        <dbReference type="EMBL" id="QDZ02342.1"/>
    </source>
</evidence>
<dbReference type="AlphaFoldDB" id="A0A5B8L3J1"/>
<dbReference type="InterPro" id="IPR009506">
    <property type="entry name" value="YjiS-like"/>
</dbReference>
<keyword evidence="3" id="KW-1185">Reference proteome</keyword>
<feature type="domain" description="YjiS-like" evidence="1">
    <location>
        <begin position="34"/>
        <end position="66"/>
    </location>
</feature>
<name>A0A5B8L3J1_9HYPH</name>
<gene>
    <name evidence="2" type="ORF">FQ775_19240</name>
</gene>
<dbReference type="RefSeq" id="WP_146300980.1">
    <property type="nucleotide sequence ID" value="NZ_CP042301.2"/>
</dbReference>
<accession>A0A5B8L3J1</accession>
<dbReference type="KEGG" id="niy:FQ775_19240"/>
<evidence type="ECO:0000313" key="3">
    <source>
        <dbReference type="Proteomes" id="UP000321389"/>
    </source>
</evidence>
<protein>
    <submittedName>
        <fullName evidence="2">DUF1127 domain-containing protein</fullName>
    </submittedName>
</protein>
<dbReference type="OrthoDB" id="7861975at2"/>
<dbReference type="Proteomes" id="UP000321389">
    <property type="component" value="Chromosome"/>
</dbReference>